<accession>A0AAV0KBJ9</accession>
<evidence type="ECO:0000256" key="4">
    <source>
        <dbReference type="ARBA" id="ARBA00023159"/>
    </source>
</evidence>
<dbReference type="GO" id="GO:0003677">
    <property type="term" value="F:DNA binding"/>
    <property type="evidence" value="ECO:0007669"/>
    <property type="project" value="UniProtKB-KW"/>
</dbReference>
<keyword evidence="11" id="KW-1185">Reference proteome</keyword>
<organism evidence="10 11">
    <name type="scientific">Linum tenue</name>
    <dbReference type="NCBI Taxonomy" id="586396"/>
    <lineage>
        <taxon>Eukaryota</taxon>
        <taxon>Viridiplantae</taxon>
        <taxon>Streptophyta</taxon>
        <taxon>Embryophyta</taxon>
        <taxon>Tracheophyta</taxon>
        <taxon>Spermatophyta</taxon>
        <taxon>Magnoliopsida</taxon>
        <taxon>eudicotyledons</taxon>
        <taxon>Gunneridae</taxon>
        <taxon>Pentapetalae</taxon>
        <taxon>rosids</taxon>
        <taxon>fabids</taxon>
        <taxon>Malpighiales</taxon>
        <taxon>Linaceae</taxon>
        <taxon>Linum</taxon>
    </lineage>
</organism>
<evidence type="ECO:0000256" key="9">
    <source>
        <dbReference type="SAM" id="MobiDB-lite"/>
    </source>
</evidence>
<evidence type="ECO:0000256" key="6">
    <source>
        <dbReference type="ARBA" id="ARBA00023242"/>
    </source>
</evidence>
<dbReference type="Gene3D" id="6.10.250.2430">
    <property type="match status" value="1"/>
</dbReference>
<dbReference type="InterPro" id="IPR001289">
    <property type="entry name" value="NFYA"/>
</dbReference>
<evidence type="ECO:0000256" key="3">
    <source>
        <dbReference type="ARBA" id="ARBA00023125"/>
    </source>
</evidence>
<evidence type="ECO:0000313" key="10">
    <source>
        <dbReference type="EMBL" id="CAI0419466.1"/>
    </source>
</evidence>
<reference evidence="10" key="1">
    <citation type="submission" date="2022-08" db="EMBL/GenBank/DDBJ databases">
        <authorList>
            <person name="Gutierrez-Valencia J."/>
        </authorList>
    </citation>
    <scope>NUCLEOTIDE SEQUENCE</scope>
</reference>
<dbReference type="PROSITE" id="PS00686">
    <property type="entry name" value="NFYA_HAP2_1"/>
    <property type="match status" value="1"/>
</dbReference>
<evidence type="ECO:0000256" key="1">
    <source>
        <dbReference type="ARBA" id="ARBA00004123"/>
    </source>
</evidence>
<feature type="compositionally biased region" description="Basic and acidic residues" evidence="9">
    <location>
        <begin position="288"/>
        <end position="299"/>
    </location>
</feature>
<dbReference type="Pfam" id="PF02045">
    <property type="entry name" value="CBFB_NFYA"/>
    <property type="match status" value="1"/>
</dbReference>
<comment type="subcellular location">
    <subcellularLocation>
        <location evidence="1 8">Nucleus</location>
    </subcellularLocation>
</comment>
<evidence type="ECO:0000313" key="11">
    <source>
        <dbReference type="Proteomes" id="UP001154282"/>
    </source>
</evidence>
<evidence type="ECO:0000256" key="2">
    <source>
        <dbReference type="ARBA" id="ARBA00023015"/>
    </source>
</evidence>
<evidence type="ECO:0000256" key="8">
    <source>
        <dbReference type="RuleBase" id="RU367155"/>
    </source>
</evidence>
<keyword evidence="5 8" id="KW-0804">Transcription</keyword>
<sequence>MGVQQHHFYGTKPLKFQFQDQDSCSSQSTGQSYPEVGNMGEATDEACGKPVGGGQTGKLYSQVGPQEFIFPAYQVDYGQSVARIPLAYAEPYYGGILAAYSPTVHIYCQKYHWFNASVGIHLDNCLRPMLPVLSWAACLKPDHEVQGFISGKSRVQLCISLNFCYPLQLHCSSMIWPQVHPSQVFGTAATRVPLPLDLTEDEPIFVNAKQYNAILRRRRYRAKLEAQNRLAKNRKPYLHESRHLHAMRRARGTGGRFLNTKTPDEDSSRHELTGYGQPRSSGNYPESSEVHRGENRRDGCASTTSCSDITSNNDDDGAFHQQEFRFSGYLASSSHVGGTIQGRCVH</sequence>
<gene>
    <name evidence="10" type="ORF">LITE_LOCUS18000</name>
</gene>
<keyword evidence="3 8" id="KW-0238">DNA-binding</keyword>
<protein>
    <recommendedName>
        <fullName evidence="8">Nuclear transcription factor Y subunit</fullName>
    </recommendedName>
</protein>
<dbReference type="AlphaFoldDB" id="A0AAV0KBJ9"/>
<comment type="similarity">
    <text evidence="8">Belongs to the NFYA/HAP2 subunit family.</text>
</comment>
<dbReference type="SMART" id="SM00521">
    <property type="entry name" value="CBF"/>
    <property type="match status" value="1"/>
</dbReference>
<feature type="region of interest" description="Disordered" evidence="9">
    <location>
        <begin position="248"/>
        <end position="306"/>
    </location>
</feature>
<dbReference type="Proteomes" id="UP001154282">
    <property type="component" value="Unassembled WGS sequence"/>
</dbReference>
<comment type="caution">
    <text evidence="10">The sequence shown here is derived from an EMBL/GenBank/DDBJ whole genome shotgun (WGS) entry which is preliminary data.</text>
</comment>
<dbReference type="GO" id="GO:0003700">
    <property type="term" value="F:DNA-binding transcription factor activity"/>
    <property type="evidence" value="ECO:0007669"/>
    <property type="project" value="UniProtKB-UniRule"/>
</dbReference>
<dbReference type="GO" id="GO:0016602">
    <property type="term" value="C:CCAAT-binding factor complex"/>
    <property type="evidence" value="ECO:0007669"/>
    <property type="project" value="InterPro"/>
</dbReference>
<dbReference type="PROSITE" id="PS51152">
    <property type="entry name" value="NFYA_HAP2_2"/>
    <property type="match status" value="1"/>
</dbReference>
<name>A0AAV0KBJ9_9ROSI</name>
<dbReference type="PANTHER" id="PTHR12632">
    <property type="entry name" value="TRANSCRIPTION FACTOR NF-Y ALPHA-RELATED"/>
    <property type="match status" value="1"/>
</dbReference>
<evidence type="ECO:0000256" key="5">
    <source>
        <dbReference type="ARBA" id="ARBA00023163"/>
    </source>
</evidence>
<evidence type="ECO:0000256" key="7">
    <source>
        <dbReference type="ARBA" id="ARBA00025911"/>
    </source>
</evidence>
<comment type="function">
    <text evidence="8">Component of the sequence-specific heterotrimeric transcription factor (NF-Y) which specifically recognizes a 5'-CCAAT-3' box motif found in the promoters of its target genes.</text>
</comment>
<feature type="compositionally biased region" description="Basic and acidic residues" evidence="9">
    <location>
        <begin position="262"/>
        <end position="272"/>
    </location>
</feature>
<dbReference type="PRINTS" id="PR00616">
    <property type="entry name" value="CCAATSUBUNTB"/>
</dbReference>
<proteinExistence type="inferred from homology"/>
<keyword evidence="6 8" id="KW-0539">Nucleus</keyword>
<dbReference type="InterPro" id="IPR018362">
    <property type="entry name" value="CCAAT-binding_factor_CS"/>
</dbReference>
<comment type="subunit">
    <text evidence="7">Heterotrimeric transcription factor composed of three components, NF-YA, NF-YB and NF-YC. NF-YB and NF-YC must interact and dimerize for NF-YA association and DNA binding.</text>
</comment>
<keyword evidence="2 8" id="KW-0805">Transcription regulation</keyword>
<dbReference type="EMBL" id="CAMGYJ010000005">
    <property type="protein sequence ID" value="CAI0419466.1"/>
    <property type="molecule type" value="Genomic_DNA"/>
</dbReference>
<keyword evidence="4" id="KW-0010">Activator</keyword>